<dbReference type="RefSeq" id="WP_145055984.1">
    <property type="nucleotide sequence ID" value="NZ_CP036433.1"/>
</dbReference>
<organism evidence="1 2">
    <name type="scientific">Lignipirellula cremea</name>
    <dbReference type="NCBI Taxonomy" id="2528010"/>
    <lineage>
        <taxon>Bacteria</taxon>
        <taxon>Pseudomonadati</taxon>
        <taxon>Planctomycetota</taxon>
        <taxon>Planctomycetia</taxon>
        <taxon>Pirellulales</taxon>
        <taxon>Pirellulaceae</taxon>
        <taxon>Lignipirellula</taxon>
    </lineage>
</organism>
<name>A0A518DZC7_9BACT</name>
<dbReference type="AlphaFoldDB" id="A0A518DZC7"/>
<dbReference type="EMBL" id="CP036433">
    <property type="protein sequence ID" value="QDU97196.1"/>
    <property type="molecule type" value="Genomic_DNA"/>
</dbReference>
<evidence type="ECO:0000313" key="1">
    <source>
        <dbReference type="EMBL" id="QDU97196.1"/>
    </source>
</evidence>
<dbReference type="Proteomes" id="UP000317648">
    <property type="component" value="Chromosome"/>
</dbReference>
<reference evidence="1 2" key="1">
    <citation type="submission" date="2019-02" db="EMBL/GenBank/DDBJ databases">
        <title>Deep-cultivation of Planctomycetes and their phenomic and genomic characterization uncovers novel biology.</title>
        <authorList>
            <person name="Wiegand S."/>
            <person name="Jogler M."/>
            <person name="Boedeker C."/>
            <person name="Pinto D."/>
            <person name="Vollmers J."/>
            <person name="Rivas-Marin E."/>
            <person name="Kohn T."/>
            <person name="Peeters S.H."/>
            <person name="Heuer A."/>
            <person name="Rast P."/>
            <person name="Oberbeckmann S."/>
            <person name="Bunk B."/>
            <person name="Jeske O."/>
            <person name="Meyerdierks A."/>
            <person name="Storesund J.E."/>
            <person name="Kallscheuer N."/>
            <person name="Luecker S."/>
            <person name="Lage O.M."/>
            <person name="Pohl T."/>
            <person name="Merkel B.J."/>
            <person name="Hornburger P."/>
            <person name="Mueller R.-W."/>
            <person name="Bruemmer F."/>
            <person name="Labrenz M."/>
            <person name="Spormann A.M."/>
            <person name="Op den Camp H."/>
            <person name="Overmann J."/>
            <person name="Amann R."/>
            <person name="Jetten M.S.M."/>
            <person name="Mascher T."/>
            <person name="Medema M.H."/>
            <person name="Devos D.P."/>
            <person name="Kaster A.-K."/>
            <person name="Ovreas L."/>
            <person name="Rohde M."/>
            <person name="Galperin M.Y."/>
            <person name="Jogler C."/>
        </authorList>
    </citation>
    <scope>NUCLEOTIDE SEQUENCE [LARGE SCALE GENOMIC DNA]</scope>
    <source>
        <strain evidence="1 2">Pla85_3_4</strain>
    </source>
</reference>
<keyword evidence="2" id="KW-1185">Reference proteome</keyword>
<evidence type="ECO:0000313" key="2">
    <source>
        <dbReference type="Proteomes" id="UP000317648"/>
    </source>
</evidence>
<gene>
    <name evidence="1" type="ORF">Pla8534_50410</name>
</gene>
<sequence>MNWLQCDDEMKMGSFIEQLQDEIALRRFALLNATSVSDLLVDSRSRAAVAAADAWLSGAISEEELKKAYLEAEIASDEIERAHDEYLSEHEERLENAALVALWAAYPVGYTGVTRLESAQDSALPTAFYCFKIYGSQALVDQLERLKSVGLKG</sequence>
<dbReference type="OrthoDB" id="9962295at2"/>
<dbReference type="KEGG" id="lcre:Pla8534_50410"/>
<proteinExistence type="predicted"/>
<protein>
    <submittedName>
        <fullName evidence="1">Uncharacterized protein</fullName>
    </submittedName>
</protein>
<accession>A0A518DZC7</accession>